<dbReference type="EMBL" id="CADCTQ010000261">
    <property type="protein sequence ID" value="CAA9271517.1"/>
    <property type="molecule type" value="Genomic_DNA"/>
</dbReference>
<organism evidence="2">
    <name type="scientific">uncultured Cytophagales bacterium</name>
    <dbReference type="NCBI Taxonomy" id="158755"/>
    <lineage>
        <taxon>Bacteria</taxon>
        <taxon>Pseudomonadati</taxon>
        <taxon>Bacteroidota</taxon>
        <taxon>Sphingobacteriia</taxon>
        <taxon>Sphingobacteriales</taxon>
        <taxon>environmental samples</taxon>
    </lineage>
</organism>
<sequence>MMKEKIARILSAVLEKPVAADQLHDNADLIREFGFNSLDMIQFILQAEEEFDIVIEIEDFDIKYFNNLAQLMEFFERCPLKK</sequence>
<feature type="domain" description="Carrier" evidence="1">
    <location>
        <begin position="1"/>
        <end position="79"/>
    </location>
</feature>
<evidence type="ECO:0000313" key="2">
    <source>
        <dbReference type="EMBL" id="CAA9271517.1"/>
    </source>
</evidence>
<dbReference type="InterPro" id="IPR009081">
    <property type="entry name" value="PP-bd_ACP"/>
</dbReference>
<dbReference type="SUPFAM" id="SSF47336">
    <property type="entry name" value="ACP-like"/>
    <property type="match status" value="1"/>
</dbReference>
<reference evidence="2" key="1">
    <citation type="submission" date="2020-02" db="EMBL/GenBank/DDBJ databases">
        <authorList>
            <person name="Meier V. D."/>
        </authorList>
    </citation>
    <scope>NUCLEOTIDE SEQUENCE</scope>
    <source>
        <strain evidence="2">AVDCRST_MAG56</strain>
    </source>
</reference>
<protein>
    <recommendedName>
        <fullName evidence="1">Carrier domain-containing protein</fullName>
    </recommendedName>
</protein>
<proteinExistence type="predicted"/>
<accession>A0A6J4J8T4</accession>
<evidence type="ECO:0000259" key="1">
    <source>
        <dbReference type="PROSITE" id="PS50075"/>
    </source>
</evidence>
<dbReference type="Gene3D" id="1.10.1200.10">
    <property type="entry name" value="ACP-like"/>
    <property type="match status" value="1"/>
</dbReference>
<dbReference type="PROSITE" id="PS50075">
    <property type="entry name" value="CARRIER"/>
    <property type="match status" value="1"/>
</dbReference>
<dbReference type="InterPro" id="IPR036736">
    <property type="entry name" value="ACP-like_sf"/>
</dbReference>
<dbReference type="Pfam" id="PF00550">
    <property type="entry name" value="PP-binding"/>
    <property type="match status" value="1"/>
</dbReference>
<gene>
    <name evidence="2" type="ORF">AVDCRST_MAG56-3086</name>
</gene>
<dbReference type="AlphaFoldDB" id="A0A6J4J8T4"/>
<name>A0A6J4J8T4_9SPHI</name>